<dbReference type="eggNOG" id="COG1386">
    <property type="taxonomic scope" value="Bacteria"/>
</dbReference>
<dbReference type="EMBL" id="AYYX01000002">
    <property type="protein sequence ID" value="KRM89698.1"/>
    <property type="molecule type" value="Genomic_DNA"/>
</dbReference>
<keyword evidence="3 5" id="KW-0159">Chromosome partition</keyword>
<evidence type="ECO:0000256" key="3">
    <source>
        <dbReference type="ARBA" id="ARBA00022829"/>
    </source>
</evidence>
<comment type="caution">
    <text evidence="6">The sequence shown here is derived from an EMBL/GenBank/DDBJ whole genome shotgun (WGS) entry which is preliminary data.</text>
</comment>
<dbReference type="PATRIC" id="fig|1133569.4.peg.805"/>
<keyword evidence="4 5" id="KW-0131">Cell cycle</keyword>
<dbReference type="OrthoDB" id="9806226at2"/>
<dbReference type="Pfam" id="PF04079">
    <property type="entry name" value="SMC_ScpB"/>
    <property type="match status" value="1"/>
</dbReference>
<keyword evidence="2 5" id="KW-0132">Cell division</keyword>
<evidence type="ECO:0000256" key="2">
    <source>
        <dbReference type="ARBA" id="ARBA00022618"/>
    </source>
</evidence>
<evidence type="ECO:0000256" key="5">
    <source>
        <dbReference type="HAMAP-Rule" id="MF_01804"/>
    </source>
</evidence>
<accession>A0A0R2CF23</accession>
<comment type="subcellular location">
    <subcellularLocation>
        <location evidence="5">Cytoplasm</location>
    </subcellularLocation>
    <text evidence="5">Associated with two foci at the outer edges of the nucleoid region in young cells, and at four foci within both cell halves in older cells.</text>
</comment>
<reference evidence="6 7" key="1">
    <citation type="journal article" date="2015" name="Genome Announc.">
        <title>Expanding the biotechnology potential of lactobacilli through comparative genomics of 213 strains and associated genera.</title>
        <authorList>
            <person name="Sun Z."/>
            <person name="Harris H.M."/>
            <person name="McCann A."/>
            <person name="Guo C."/>
            <person name="Argimon S."/>
            <person name="Zhang W."/>
            <person name="Yang X."/>
            <person name="Jeffery I.B."/>
            <person name="Cooney J.C."/>
            <person name="Kagawa T.F."/>
            <person name="Liu W."/>
            <person name="Song Y."/>
            <person name="Salvetti E."/>
            <person name="Wrobel A."/>
            <person name="Rasinkangas P."/>
            <person name="Parkhill J."/>
            <person name="Rea M.C."/>
            <person name="O'Sullivan O."/>
            <person name="Ritari J."/>
            <person name="Douillard F.P."/>
            <person name="Paul Ross R."/>
            <person name="Yang R."/>
            <person name="Briner A.E."/>
            <person name="Felis G.E."/>
            <person name="de Vos W.M."/>
            <person name="Barrangou R."/>
            <person name="Klaenhammer T.R."/>
            <person name="Caufield P.W."/>
            <person name="Cui Y."/>
            <person name="Zhang H."/>
            <person name="O'Toole P.W."/>
        </authorList>
    </citation>
    <scope>NUCLEOTIDE SEQUENCE [LARGE SCALE GENOMIC DNA]</scope>
    <source>
        <strain evidence="6 7">DSM 20605</strain>
    </source>
</reference>
<organism evidence="6 7">
    <name type="scientific">Liquorilactobacillus vini DSM 20605</name>
    <dbReference type="NCBI Taxonomy" id="1133569"/>
    <lineage>
        <taxon>Bacteria</taxon>
        <taxon>Bacillati</taxon>
        <taxon>Bacillota</taxon>
        <taxon>Bacilli</taxon>
        <taxon>Lactobacillales</taxon>
        <taxon>Lactobacillaceae</taxon>
        <taxon>Liquorilactobacillus</taxon>
    </lineage>
</organism>
<dbReference type="PANTHER" id="PTHR34298:SF2">
    <property type="entry name" value="SEGREGATION AND CONDENSATION PROTEIN B"/>
    <property type="match status" value="1"/>
</dbReference>
<dbReference type="InterPro" id="IPR036390">
    <property type="entry name" value="WH_DNA-bd_sf"/>
</dbReference>
<dbReference type="AlphaFoldDB" id="A0A0R2CF23"/>
<dbReference type="GO" id="GO:0051301">
    <property type="term" value="P:cell division"/>
    <property type="evidence" value="ECO:0007669"/>
    <property type="project" value="UniProtKB-KW"/>
</dbReference>
<dbReference type="RefSeq" id="WP_010579754.1">
    <property type="nucleotide sequence ID" value="NZ_AHYZ01000033.1"/>
</dbReference>
<sequence>MESNLAKIEALLFVSGDQGIEISELAELTGILKPAIYSQLELLQQKYMADPDASLFVLLNHEKARLATKKSFAPLLQAYFTAPNVTSLSRAAMETLAIIAYRQPVTRVQIEEIRGTSSSGALKRLQLLDLVREKGRLNVPGRPIIYVTTENFLDHFGLNSLDELPPFPQAEQLDLPLEADDLLELFNNKLENKASKENKENKEKEENFD</sequence>
<comment type="function">
    <text evidence="5">Participates in chromosomal partition during cell division. May act via the formation of a condensin-like complex containing Smc and ScpA that pull DNA away from mid-cell into both cell halves.</text>
</comment>
<comment type="subunit">
    <text evidence="5">Homodimer. Homodimerization may be required to stabilize the binding of ScpA to the Smc head domains. Component of a cohesin-like complex composed of ScpA, ScpB and the Smc homodimer, in which ScpA and ScpB bind to the head domain of Smc. The presence of the three proteins is required for the association of the complex with DNA.</text>
</comment>
<evidence type="ECO:0000313" key="6">
    <source>
        <dbReference type="EMBL" id="KRM89698.1"/>
    </source>
</evidence>
<dbReference type="Gene3D" id="1.10.10.10">
    <property type="entry name" value="Winged helix-like DNA-binding domain superfamily/Winged helix DNA-binding domain"/>
    <property type="match status" value="2"/>
</dbReference>
<dbReference type="GO" id="GO:0005737">
    <property type="term" value="C:cytoplasm"/>
    <property type="evidence" value="ECO:0007669"/>
    <property type="project" value="UniProtKB-SubCell"/>
</dbReference>
<dbReference type="InterPro" id="IPR005234">
    <property type="entry name" value="ScpB_csome_segregation"/>
</dbReference>
<dbReference type="InterPro" id="IPR036388">
    <property type="entry name" value="WH-like_DNA-bd_sf"/>
</dbReference>
<dbReference type="GO" id="GO:0006260">
    <property type="term" value="P:DNA replication"/>
    <property type="evidence" value="ECO:0007669"/>
    <property type="project" value="UniProtKB-UniRule"/>
</dbReference>
<keyword evidence="7" id="KW-1185">Reference proteome</keyword>
<dbReference type="SUPFAM" id="SSF46785">
    <property type="entry name" value="Winged helix' DNA-binding domain"/>
    <property type="match status" value="2"/>
</dbReference>
<dbReference type="PIRSF" id="PIRSF019345">
    <property type="entry name" value="ScpB"/>
    <property type="match status" value="1"/>
</dbReference>
<dbReference type="NCBIfam" id="TIGR00281">
    <property type="entry name" value="SMC-Scp complex subunit ScpB"/>
    <property type="match status" value="1"/>
</dbReference>
<dbReference type="PANTHER" id="PTHR34298">
    <property type="entry name" value="SEGREGATION AND CONDENSATION PROTEIN B"/>
    <property type="match status" value="1"/>
</dbReference>
<comment type="similarity">
    <text evidence="5">Belongs to the ScpB family.</text>
</comment>
<dbReference type="Proteomes" id="UP000051576">
    <property type="component" value="Unassembled WGS sequence"/>
</dbReference>
<name>A0A0R2CF23_9LACO</name>
<keyword evidence="1 5" id="KW-0963">Cytoplasm</keyword>
<protein>
    <recommendedName>
        <fullName evidence="5">Segregation and condensation protein B</fullName>
    </recommendedName>
</protein>
<evidence type="ECO:0000256" key="4">
    <source>
        <dbReference type="ARBA" id="ARBA00023306"/>
    </source>
</evidence>
<evidence type="ECO:0000313" key="7">
    <source>
        <dbReference type="Proteomes" id="UP000051576"/>
    </source>
</evidence>
<dbReference type="HAMAP" id="MF_01804">
    <property type="entry name" value="ScpB"/>
    <property type="match status" value="1"/>
</dbReference>
<gene>
    <name evidence="5" type="primary">scpB</name>
    <name evidence="6" type="ORF">FD21_GL000745</name>
</gene>
<dbReference type="STRING" id="1133569.FD21_GL000745"/>
<proteinExistence type="inferred from homology"/>
<dbReference type="GO" id="GO:0051304">
    <property type="term" value="P:chromosome separation"/>
    <property type="evidence" value="ECO:0007669"/>
    <property type="project" value="InterPro"/>
</dbReference>
<evidence type="ECO:0000256" key="1">
    <source>
        <dbReference type="ARBA" id="ARBA00022490"/>
    </source>
</evidence>